<protein>
    <recommendedName>
        <fullName evidence="3">Gliding motility-associated lipoprotein GldH</fullName>
    </recommendedName>
</protein>
<gene>
    <name evidence="1" type="ORF">GCM10007049_38220</name>
</gene>
<reference evidence="1" key="2">
    <citation type="submission" date="2020-09" db="EMBL/GenBank/DDBJ databases">
        <authorList>
            <person name="Sun Q."/>
            <person name="Kim S."/>
        </authorList>
    </citation>
    <scope>NUCLEOTIDE SEQUENCE</scope>
    <source>
        <strain evidence="1">KCTC 12368</strain>
    </source>
</reference>
<evidence type="ECO:0000313" key="2">
    <source>
        <dbReference type="Proteomes" id="UP000619457"/>
    </source>
</evidence>
<comment type="caution">
    <text evidence="1">The sequence shown here is derived from an EMBL/GenBank/DDBJ whole genome shotgun (WGS) entry which is preliminary data.</text>
</comment>
<name>A0A918UY14_9BACT</name>
<dbReference type="Pfam" id="PF14109">
    <property type="entry name" value="GldH_lipo"/>
    <property type="match status" value="1"/>
</dbReference>
<evidence type="ECO:0008006" key="3">
    <source>
        <dbReference type="Google" id="ProtNLM"/>
    </source>
</evidence>
<dbReference type="AlphaFoldDB" id="A0A918UY14"/>
<reference evidence="1" key="1">
    <citation type="journal article" date="2014" name="Int. J. Syst. Evol. Microbiol.">
        <title>Complete genome sequence of Corynebacterium casei LMG S-19264T (=DSM 44701T), isolated from a smear-ripened cheese.</title>
        <authorList>
            <consortium name="US DOE Joint Genome Institute (JGI-PGF)"/>
            <person name="Walter F."/>
            <person name="Albersmeier A."/>
            <person name="Kalinowski J."/>
            <person name="Ruckert C."/>
        </authorList>
    </citation>
    <scope>NUCLEOTIDE SEQUENCE</scope>
    <source>
        <strain evidence="1">KCTC 12368</strain>
    </source>
</reference>
<accession>A0A918UY14</accession>
<dbReference type="InterPro" id="IPR020018">
    <property type="entry name" value="Motility-assoc_lipoprot_GldH"/>
</dbReference>
<proteinExistence type="predicted"/>
<keyword evidence="2" id="KW-1185">Reference proteome</keyword>
<evidence type="ECO:0000313" key="1">
    <source>
        <dbReference type="EMBL" id="GGZ41220.1"/>
    </source>
</evidence>
<organism evidence="1 2">
    <name type="scientific">Echinicola pacifica</name>
    <dbReference type="NCBI Taxonomy" id="346377"/>
    <lineage>
        <taxon>Bacteria</taxon>
        <taxon>Pseudomonadati</taxon>
        <taxon>Bacteroidota</taxon>
        <taxon>Cytophagia</taxon>
        <taxon>Cytophagales</taxon>
        <taxon>Cyclobacteriaceae</taxon>
        <taxon>Echinicola</taxon>
    </lineage>
</organism>
<dbReference type="Proteomes" id="UP000619457">
    <property type="component" value="Unassembled WGS sequence"/>
</dbReference>
<sequence length="141" mass="15960">MISCDQARLVEEYQSFEELSWPAEDTLSFMVPAIPNEGALATLRVKYNEEYDYHNLYLRYILRDSTGSIQTNKLIYLKLFDPKSGKPLGSGYGNSFTVVDTLPSLKATALQNSKMQFIQYMRSNALDGIESLGIKIEKGMN</sequence>
<dbReference type="EMBL" id="BMWX01000010">
    <property type="protein sequence ID" value="GGZ41220.1"/>
    <property type="molecule type" value="Genomic_DNA"/>
</dbReference>